<organism evidence="6">
    <name type="scientific">freshwater metagenome</name>
    <dbReference type="NCBI Taxonomy" id="449393"/>
    <lineage>
        <taxon>unclassified sequences</taxon>
        <taxon>metagenomes</taxon>
        <taxon>ecological metagenomes</taxon>
    </lineage>
</organism>
<dbReference type="InterPro" id="IPR003339">
    <property type="entry name" value="ABC/ECF_trnsptr_transmembrane"/>
</dbReference>
<evidence type="ECO:0000313" key="6">
    <source>
        <dbReference type="EMBL" id="CAB4549187.1"/>
    </source>
</evidence>
<feature type="transmembrane region" description="Helical" evidence="5">
    <location>
        <begin position="61"/>
        <end position="80"/>
    </location>
</feature>
<feature type="transmembrane region" description="Helical" evidence="5">
    <location>
        <begin position="299"/>
        <end position="317"/>
    </location>
</feature>
<comment type="subcellular location">
    <subcellularLocation>
        <location evidence="1">Membrane</location>
        <topology evidence="1">Multi-pass membrane protein</topology>
    </subcellularLocation>
</comment>
<dbReference type="PANTHER" id="PTHR33514">
    <property type="entry name" value="PROTEIN ABCI12, CHLOROPLASTIC"/>
    <property type="match status" value="1"/>
</dbReference>
<dbReference type="CDD" id="cd16914">
    <property type="entry name" value="EcfT"/>
    <property type="match status" value="1"/>
</dbReference>
<evidence type="ECO:0000256" key="1">
    <source>
        <dbReference type="ARBA" id="ARBA00004141"/>
    </source>
</evidence>
<accession>A0A6J6CD91</accession>
<feature type="transmembrane region" description="Helical" evidence="5">
    <location>
        <begin position="100"/>
        <end position="117"/>
    </location>
</feature>
<keyword evidence="4 5" id="KW-0472">Membrane</keyword>
<sequence>MARRFTASTASPLTWWLLAITMAIVAGVSQSALTQMLVCAMALIAILVFREEAPWSRSVKFYLFLAGFVVVARVIFRIVFNIQNPEDTTALDLPGLALNLGFGPPVELFGAVGIQALQGGATDGLRLAAIILSIGMASSLANPRTLLKSTPSALYEIASAISVAINLAPQMISSLQRVRKARSLRGRSKGLGSMAGTVIPVLEDAIDSSLSLAASMDSRGFGRRGNLSKSLVLSARLSSLMAVGFLSVGSFALLVGETQTLGGGLIALGILASFASIRINSKSQIRTRFEPVKFKSFDAFILIFSAAMLAATILGWFA</sequence>
<name>A0A6J6CD91_9ZZZZ</name>
<dbReference type="EMBL" id="CAEZTB010000003">
    <property type="protein sequence ID" value="CAB4549187.1"/>
    <property type="molecule type" value="Genomic_DNA"/>
</dbReference>
<feature type="transmembrane region" description="Helical" evidence="5">
    <location>
        <begin position="261"/>
        <end position="279"/>
    </location>
</feature>
<dbReference type="AlphaFoldDB" id="A0A6J6CD91"/>
<proteinExistence type="predicted"/>
<evidence type="ECO:0000256" key="2">
    <source>
        <dbReference type="ARBA" id="ARBA00022692"/>
    </source>
</evidence>
<evidence type="ECO:0000256" key="3">
    <source>
        <dbReference type="ARBA" id="ARBA00022989"/>
    </source>
</evidence>
<evidence type="ECO:0000256" key="5">
    <source>
        <dbReference type="SAM" id="Phobius"/>
    </source>
</evidence>
<keyword evidence="2 5" id="KW-0812">Transmembrane</keyword>
<keyword evidence="3 5" id="KW-1133">Transmembrane helix</keyword>
<feature type="transmembrane region" description="Helical" evidence="5">
    <location>
        <begin position="33"/>
        <end position="49"/>
    </location>
</feature>
<feature type="transmembrane region" description="Helical" evidence="5">
    <location>
        <begin position="233"/>
        <end position="255"/>
    </location>
</feature>
<protein>
    <submittedName>
        <fullName evidence="6">Unannotated protein</fullName>
    </submittedName>
</protein>
<dbReference type="PANTHER" id="PTHR33514:SF15">
    <property type="entry name" value="COBALT TRANSPORT PROTEIN"/>
    <property type="match status" value="1"/>
</dbReference>
<feature type="transmembrane region" description="Helical" evidence="5">
    <location>
        <begin position="153"/>
        <end position="172"/>
    </location>
</feature>
<feature type="transmembrane region" description="Helical" evidence="5">
    <location>
        <begin position="124"/>
        <end position="141"/>
    </location>
</feature>
<gene>
    <name evidence="6" type="ORF">UFOPK1581_00042</name>
</gene>
<evidence type="ECO:0000256" key="4">
    <source>
        <dbReference type="ARBA" id="ARBA00023136"/>
    </source>
</evidence>
<dbReference type="GO" id="GO:0005886">
    <property type="term" value="C:plasma membrane"/>
    <property type="evidence" value="ECO:0007669"/>
    <property type="project" value="TreeGrafter"/>
</dbReference>
<reference evidence="6" key="1">
    <citation type="submission" date="2020-05" db="EMBL/GenBank/DDBJ databases">
        <authorList>
            <person name="Chiriac C."/>
            <person name="Salcher M."/>
            <person name="Ghai R."/>
            <person name="Kavagutti S V."/>
        </authorList>
    </citation>
    <scope>NUCLEOTIDE SEQUENCE</scope>
</reference>